<dbReference type="Proteomes" id="UP000190973">
    <property type="component" value="Unassembled WGS sequence"/>
</dbReference>
<dbReference type="SUPFAM" id="SSF88659">
    <property type="entry name" value="Sigma3 and sigma4 domains of RNA polymerase sigma factors"/>
    <property type="match status" value="1"/>
</dbReference>
<dbReference type="Proteomes" id="UP000821656">
    <property type="component" value="Unassembled WGS sequence"/>
</dbReference>
<evidence type="ECO:0000313" key="6">
    <source>
        <dbReference type="Proteomes" id="UP000190973"/>
    </source>
</evidence>
<reference evidence="2" key="2">
    <citation type="submission" date="2016-02" db="EMBL/GenBank/DDBJ databases">
        <title>Genome sequence of Clostridium beijerinckii strain 59B.</title>
        <authorList>
            <person name="Little G.T."/>
            <person name="Minton N.P."/>
        </authorList>
    </citation>
    <scope>NUCLEOTIDE SEQUENCE</scope>
    <source>
        <strain evidence="2">NCIMB 14988</strain>
    </source>
</reference>
<keyword evidence="3" id="KW-0804">Transcription</keyword>
<dbReference type="KEGG" id="cbei:LF65_04213"/>
<evidence type="ECO:0000313" key="2">
    <source>
        <dbReference type="EMBL" id="AJH00754.1"/>
    </source>
</evidence>
<reference evidence="5" key="1">
    <citation type="submission" date="2014-12" db="EMBL/GenBank/DDBJ databases">
        <title>Genome sequence of Clostridium beijerinckii strain 59B.</title>
        <authorList>
            <person name="Little G.T."/>
            <person name="Minton N.P."/>
        </authorList>
    </citation>
    <scope>NUCLEOTIDE SEQUENCE [LARGE SCALE GENOMIC DNA]</scope>
    <source>
        <strain evidence="5">59B</strain>
    </source>
</reference>
<feature type="coiled-coil region" evidence="1">
    <location>
        <begin position="11"/>
        <end position="92"/>
    </location>
</feature>
<gene>
    <name evidence="4" type="ORF">CLBCK_41440</name>
    <name evidence="3" type="ORF">DFH45_003434</name>
    <name evidence="2" type="ORF">LF65_04213</name>
</gene>
<organism evidence="2 5">
    <name type="scientific">Clostridium beijerinckii</name>
    <name type="common">Clostridium MP</name>
    <dbReference type="NCBI Taxonomy" id="1520"/>
    <lineage>
        <taxon>Bacteria</taxon>
        <taxon>Bacillati</taxon>
        <taxon>Bacillota</taxon>
        <taxon>Clostridia</taxon>
        <taxon>Eubacteriales</taxon>
        <taxon>Clostridiaceae</taxon>
        <taxon>Clostridium</taxon>
    </lineage>
</organism>
<reference evidence="4 6" key="3">
    <citation type="submission" date="2016-05" db="EMBL/GenBank/DDBJ databases">
        <title>Microbial solvent formation.</title>
        <authorList>
            <person name="Poehlein A."/>
            <person name="Montoya Solano J.D."/>
            <person name="Flitsch S."/>
            <person name="Krabben P."/>
            <person name="Duerre P."/>
            <person name="Daniel R."/>
        </authorList>
    </citation>
    <scope>NUCLEOTIDE SEQUENCE [LARGE SCALE GENOMIC DNA]</scope>
    <source>
        <strain evidence="4 6">DSM 53</strain>
    </source>
</reference>
<dbReference type="EMBL" id="LZZI01000110">
    <property type="protein sequence ID" value="OOM57733.1"/>
    <property type="molecule type" value="Genomic_DNA"/>
</dbReference>
<evidence type="ECO:0000313" key="4">
    <source>
        <dbReference type="EMBL" id="OOM57733.1"/>
    </source>
</evidence>
<accession>A0A0B5QV01</accession>
<reference evidence="3" key="4">
    <citation type="submission" date="2020-05" db="EMBL/GenBank/DDBJ databases">
        <title>Genomic insights into acetone-butanol-ethanol (ABE) fermentation by sequencing solventogenic clostridia strains.</title>
        <authorList>
            <person name="Brown S."/>
        </authorList>
    </citation>
    <scope>NUCLEOTIDE SEQUENCE</scope>
    <source>
        <strain evidence="3">DJ126</strain>
    </source>
</reference>
<name>A0A0B5QV01_CLOBE</name>
<evidence type="ECO:0000313" key="3">
    <source>
        <dbReference type="EMBL" id="NRV10471.1"/>
    </source>
</evidence>
<dbReference type="EMBL" id="CP010086">
    <property type="protein sequence ID" value="AJH00754.1"/>
    <property type="molecule type" value="Genomic_DNA"/>
</dbReference>
<keyword evidence="1" id="KW-0175">Coiled coil</keyword>
<dbReference type="RefSeq" id="WP_017213042.1">
    <property type="nucleotide sequence ID" value="NZ_CP010086.2"/>
</dbReference>
<protein>
    <submittedName>
        <fullName evidence="3">DNA-directed RNA polymerase specialized sigma24 family protein</fullName>
    </submittedName>
</protein>
<evidence type="ECO:0000256" key="1">
    <source>
        <dbReference type="SAM" id="Coils"/>
    </source>
</evidence>
<dbReference type="Proteomes" id="UP000031866">
    <property type="component" value="Chromosome"/>
</dbReference>
<dbReference type="EMBL" id="JABSXK010000001">
    <property type="protein sequence ID" value="NRV10471.1"/>
    <property type="molecule type" value="Genomic_DNA"/>
</dbReference>
<dbReference type="AlphaFoldDB" id="A0A0B5QV01"/>
<proteinExistence type="predicted"/>
<evidence type="ECO:0000313" key="5">
    <source>
        <dbReference type="Proteomes" id="UP000031866"/>
    </source>
</evidence>
<keyword evidence="3" id="KW-0240">DNA-directed RNA polymerase</keyword>
<dbReference type="OrthoDB" id="1905863at2"/>
<dbReference type="GO" id="GO:0000428">
    <property type="term" value="C:DNA-directed RNA polymerase complex"/>
    <property type="evidence" value="ECO:0007669"/>
    <property type="project" value="UniProtKB-KW"/>
</dbReference>
<dbReference type="InterPro" id="IPR013324">
    <property type="entry name" value="RNA_pol_sigma_r3/r4-like"/>
</dbReference>
<sequence length="137" mass="16331">MNSTIDKVRRYREILADIQDIEIRVQELEEEIIGISGIEMGERTGKTYKITSSVEQQAEKLMERKEALYREQANKKRELKRIENALTILTEEESDIIKIVHIEHRKYYVVQEKLKLSYQRIKQLEKQAATKMEKYIS</sequence>